<protein>
    <recommendedName>
        <fullName evidence="3">Ribosome biogenesis GTPase RsgA</fullName>
    </recommendedName>
</protein>
<comment type="caution">
    <text evidence="1">The sequence shown here is derived from an EMBL/GenBank/DDBJ whole genome shotgun (WGS) entry which is preliminary data.</text>
</comment>
<proteinExistence type="predicted"/>
<gene>
    <name evidence="1" type="ORF">BW425_15230</name>
</gene>
<dbReference type="Proteomes" id="UP000195321">
    <property type="component" value="Unassembled WGS sequence"/>
</dbReference>
<reference evidence="1 2" key="1">
    <citation type="submission" date="2017-02" db="EMBL/GenBank/DDBJ databases">
        <title>Bacillus pseudomycoides isolate FSL K6-0042.</title>
        <authorList>
            <person name="Kovac J."/>
        </authorList>
    </citation>
    <scope>NUCLEOTIDE SEQUENCE [LARGE SCALE GENOMIC DNA]</scope>
    <source>
        <strain evidence="1 2">FSL K6-0042</strain>
    </source>
</reference>
<accession>A0A1Y3MLR2</accession>
<evidence type="ECO:0008006" key="3">
    <source>
        <dbReference type="Google" id="ProtNLM"/>
    </source>
</evidence>
<evidence type="ECO:0000313" key="2">
    <source>
        <dbReference type="Proteomes" id="UP000195321"/>
    </source>
</evidence>
<evidence type="ECO:0000313" key="1">
    <source>
        <dbReference type="EMBL" id="OUM48093.1"/>
    </source>
</evidence>
<dbReference type="EMBL" id="MWPX01000016">
    <property type="protein sequence ID" value="OUM48093.1"/>
    <property type="molecule type" value="Genomic_DNA"/>
</dbReference>
<organism evidence="1 2">
    <name type="scientific">Bacillus pseudomycoides</name>
    <dbReference type="NCBI Taxonomy" id="64104"/>
    <lineage>
        <taxon>Bacteria</taxon>
        <taxon>Bacillati</taxon>
        <taxon>Bacillota</taxon>
        <taxon>Bacilli</taxon>
        <taxon>Bacillales</taxon>
        <taxon>Bacillaceae</taxon>
        <taxon>Bacillus</taxon>
        <taxon>Bacillus cereus group</taxon>
    </lineage>
</organism>
<sequence>MGFEMIDLEESLDFGFEDIVDLSRRCKFSDCTHTNEPHCAVKKAISDGTLCEDTFNGYYRNKNEAEYVSKQKNKTKAVDYMKQLKLFQKS</sequence>
<name>A0A1Y3MLR2_9BACI</name>
<dbReference type="AlphaFoldDB" id="A0A1Y3MLR2"/>
<dbReference type="Gene3D" id="1.10.40.50">
    <property type="entry name" value="Probable gtpase engc, domain 3"/>
    <property type="match status" value="1"/>
</dbReference>